<gene>
    <name evidence="1" type="ORF">D0Y65_038728</name>
</gene>
<dbReference type="EMBL" id="QZWG01000014">
    <property type="protein sequence ID" value="RZB69075.1"/>
    <property type="molecule type" value="Genomic_DNA"/>
</dbReference>
<sequence length="181" mass="20450">MAKRSQRFPVNYEKDQSGCMWGFISIFDFRHACFTRKLIVDRTHGNKHVVGAALIKNKFEVLSNLDKNMKAIFLITLKLANQVRLNGKDLPEDGQFLSSRELMKALQGQHQRGTTNNIAMSGMSAFKTIGLASVGALLFSPLFMHEFRLETPHMPPKLLNPECKSSKQLKALVCKIEVKTQ</sequence>
<protein>
    <submittedName>
        <fullName evidence="1">Uncharacterized protein</fullName>
    </submittedName>
</protein>
<keyword evidence="2" id="KW-1185">Reference proteome</keyword>
<reference evidence="1 2" key="1">
    <citation type="submission" date="2018-09" db="EMBL/GenBank/DDBJ databases">
        <title>A high-quality reference genome of wild soybean provides a powerful tool to mine soybean genomes.</title>
        <authorList>
            <person name="Xie M."/>
            <person name="Chung C.Y.L."/>
            <person name="Li M.-W."/>
            <person name="Wong F.-L."/>
            <person name="Chan T.-F."/>
            <person name="Lam H.-M."/>
        </authorList>
    </citation>
    <scope>NUCLEOTIDE SEQUENCE [LARGE SCALE GENOMIC DNA]</scope>
    <source>
        <strain evidence="2">cv. W05</strain>
        <tissue evidence="1">Hypocotyl of etiolated seedlings</tissue>
    </source>
</reference>
<comment type="caution">
    <text evidence="1">The sequence shown here is derived from an EMBL/GenBank/DDBJ whole genome shotgun (WGS) entry which is preliminary data.</text>
</comment>
<dbReference type="PANTHER" id="PTHR47212:SF4">
    <property type="entry name" value="ADHESIN-LIKE PROTEIN, PUTATIVE (DUF3741)-RELATED"/>
    <property type="match status" value="1"/>
</dbReference>
<dbReference type="AlphaFoldDB" id="A0A445H641"/>
<organism evidence="1 2">
    <name type="scientific">Glycine soja</name>
    <name type="common">Wild soybean</name>
    <dbReference type="NCBI Taxonomy" id="3848"/>
    <lineage>
        <taxon>Eukaryota</taxon>
        <taxon>Viridiplantae</taxon>
        <taxon>Streptophyta</taxon>
        <taxon>Embryophyta</taxon>
        <taxon>Tracheophyta</taxon>
        <taxon>Spermatophyta</taxon>
        <taxon>Magnoliopsida</taxon>
        <taxon>eudicotyledons</taxon>
        <taxon>Gunneridae</taxon>
        <taxon>Pentapetalae</taxon>
        <taxon>rosids</taxon>
        <taxon>fabids</taxon>
        <taxon>Fabales</taxon>
        <taxon>Fabaceae</taxon>
        <taxon>Papilionoideae</taxon>
        <taxon>50 kb inversion clade</taxon>
        <taxon>NPAAA clade</taxon>
        <taxon>indigoferoid/millettioid clade</taxon>
        <taxon>Phaseoleae</taxon>
        <taxon>Glycine</taxon>
        <taxon>Glycine subgen. Soja</taxon>
    </lineage>
</organism>
<accession>A0A445H641</accession>
<evidence type="ECO:0000313" key="2">
    <source>
        <dbReference type="Proteomes" id="UP000289340"/>
    </source>
</evidence>
<dbReference type="PANTHER" id="PTHR47212">
    <property type="entry name" value="ADHESIN-LIKE PROTEIN, PUTATIVE (DUF3741)-RELATED"/>
    <property type="match status" value="1"/>
</dbReference>
<evidence type="ECO:0000313" key="1">
    <source>
        <dbReference type="EMBL" id="RZB69075.1"/>
    </source>
</evidence>
<dbReference type="Proteomes" id="UP000289340">
    <property type="component" value="Chromosome 14"/>
</dbReference>
<name>A0A445H641_GLYSO</name>
<proteinExistence type="predicted"/>